<feature type="coiled-coil region" evidence="9">
    <location>
        <begin position="39"/>
        <end position="95"/>
    </location>
</feature>
<gene>
    <name evidence="12" type="ORF">BASA50_005921</name>
</gene>
<dbReference type="SUPFAM" id="SSF47661">
    <property type="entry name" value="t-snare proteins"/>
    <property type="match status" value="1"/>
</dbReference>
<evidence type="ECO:0000256" key="9">
    <source>
        <dbReference type="SAM" id="Coils"/>
    </source>
</evidence>
<evidence type="ECO:0000313" key="12">
    <source>
        <dbReference type="EMBL" id="KAH6595278.1"/>
    </source>
</evidence>
<dbReference type="SMART" id="SM00397">
    <property type="entry name" value="t_SNARE"/>
    <property type="match status" value="1"/>
</dbReference>
<comment type="caution">
    <text evidence="12">The sequence shown here is derived from an EMBL/GenBank/DDBJ whole genome shotgun (WGS) entry which is preliminary data.</text>
</comment>
<sequence length="225" mass="25176">MSGIFETYEKEYRTLADSISKKISAQYSSSVGEQRRLLQSQLQRELEEADEIIGQMEMELVSLPQPQRSMANPHVKQYKEELRRLKKDLNKKAATGGSVGGVSERDQLLGGSEIVDLEAAGMDQRGRLLQGTERLQNSSRRLEDARRIALETEQIGINTLSDLSSQREQIIRTQGMLGTADSWVAKSQGVLKTMQRRLSQNKLLTGGIIVLLVFLILAIIIAKFS</sequence>
<evidence type="ECO:0000256" key="8">
    <source>
        <dbReference type="ARBA" id="ARBA00046280"/>
    </source>
</evidence>
<evidence type="ECO:0000256" key="4">
    <source>
        <dbReference type="ARBA" id="ARBA00022927"/>
    </source>
</evidence>
<comment type="subcellular location">
    <subcellularLocation>
        <location evidence="8">Endomembrane system</location>
        <topology evidence="8">Single-pass type IV membrane protein</topology>
    </subcellularLocation>
</comment>
<dbReference type="InterPro" id="IPR010989">
    <property type="entry name" value="SNARE"/>
</dbReference>
<dbReference type="PANTHER" id="PTHR21230:SF26">
    <property type="entry name" value="VESICLE TRANSPORT THROUGH INTERACTION WITH T-SNARES HOMOLOG 1A"/>
    <property type="match status" value="1"/>
</dbReference>
<comment type="similarity">
    <text evidence="1">Belongs to the VTI1 family.</text>
</comment>
<evidence type="ECO:0000256" key="3">
    <source>
        <dbReference type="ARBA" id="ARBA00022692"/>
    </source>
</evidence>
<keyword evidence="13" id="KW-1185">Reference proteome</keyword>
<proteinExistence type="inferred from homology"/>
<dbReference type="Proteomes" id="UP001648503">
    <property type="component" value="Unassembled WGS sequence"/>
</dbReference>
<evidence type="ECO:0000256" key="1">
    <source>
        <dbReference type="ARBA" id="ARBA00006108"/>
    </source>
</evidence>
<dbReference type="InterPro" id="IPR007705">
    <property type="entry name" value="Vesicle_trsprt_v-SNARE_N"/>
</dbReference>
<feature type="domain" description="T-SNARE coiled-coil homology" evidence="11">
    <location>
        <begin position="127"/>
        <end position="194"/>
    </location>
</feature>
<feature type="transmembrane region" description="Helical" evidence="10">
    <location>
        <begin position="203"/>
        <end position="222"/>
    </location>
</feature>
<dbReference type="Pfam" id="PF12352">
    <property type="entry name" value="V-SNARE_C"/>
    <property type="match status" value="1"/>
</dbReference>
<keyword evidence="6 9" id="KW-0175">Coiled coil</keyword>
<organism evidence="12 13">
    <name type="scientific">Batrachochytrium salamandrivorans</name>
    <dbReference type="NCBI Taxonomy" id="1357716"/>
    <lineage>
        <taxon>Eukaryota</taxon>
        <taxon>Fungi</taxon>
        <taxon>Fungi incertae sedis</taxon>
        <taxon>Chytridiomycota</taxon>
        <taxon>Chytridiomycota incertae sedis</taxon>
        <taxon>Chytridiomycetes</taxon>
        <taxon>Rhizophydiales</taxon>
        <taxon>Rhizophydiales incertae sedis</taxon>
        <taxon>Batrachochytrium</taxon>
    </lineage>
</organism>
<evidence type="ECO:0000256" key="2">
    <source>
        <dbReference type="ARBA" id="ARBA00022448"/>
    </source>
</evidence>
<dbReference type="InterPro" id="IPR027027">
    <property type="entry name" value="GOSR2/Membrin/Bos1"/>
</dbReference>
<dbReference type="InterPro" id="IPR000727">
    <property type="entry name" value="T_SNARE_dom"/>
</dbReference>
<dbReference type="PIRSF" id="PIRSF028865">
    <property type="entry name" value="Membrin-2"/>
    <property type="match status" value="1"/>
</dbReference>
<evidence type="ECO:0000256" key="10">
    <source>
        <dbReference type="SAM" id="Phobius"/>
    </source>
</evidence>
<name>A0ABQ8FBB4_9FUNG</name>
<protein>
    <recommendedName>
        <fullName evidence="11">t-SNARE coiled-coil homology domain-containing protein</fullName>
    </recommendedName>
</protein>
<reference evidence="12 13" key="1">
    <citation type="submission" date="2021-02" db="EMBL/GenBank/DDBJ databases">
        <title>Variation within the Batrachochytrium salamandrivorans European outbreak.</title>
        <authorList>
            <person name="Kelly M."/>
            <person name="Pasmans F."/>
            <person name="Shea T.P."/>
            <person name="Munoz J.F."/>
            <person name="Carranza S."/>
            <person name="Cuomo C.A."/>
            <person name="Martel A."/>
        </authorList>
    </citation>
    <scope>NUCLEOTIDE SEQUENCE [LARGE SCALE GENOMIC DNA]</scope>
    <source>
        <strain evidence="12 13">AMFP18/2</strain>
    </source>
</reference>
<evidence type="ECO:0000313" key="13">
    <source>
        <dbReference type="Proteomes" id="UP001648503"/>
    </source>
</evidence>
<evidence type="ECO:0000256" key="7">
    <source>
        <dbReference type="ARBA" id="ARBA00023136"/>
    </source>
</evidence>
<dbReference type="EMBL" id="JAFCIX010000311">
    <property type="protein sequence ID" value="KAH6595278.1"/>
    <property type="molecule type" value="Genomic_DNA"/>
</dbReference>
<keyword evidence="2" id="KW-0813">Transport</keyword>
<evidence type="ECO:0000256" key="6">
    <source>
        <dbReference type="ARBA" id="ARBA00023054"/>
    </source>
</evidence>
<evidence type="ECO:0000259" key="11">
    <source>
        <dbReference type="SMART" id="SM00397"/>
    </source>
</evidence>
<keyword evidence="7 10" id="KW-0472">Membrane</keyword>
<dbReference type="PANTHER" id="PTHR21230">
    <property type="entry name" value="VESICLE TRANSPORT V-SNARE PROTEIN VTI1-RELATED"/>
    <property type="match status" value="1"/>
</dbReference>
<keyword evidence="5 10" id="KW-1133">Transmembrane helix</keyword>
<dbReference type="Pfam" id="PF05008">
    <property type="entry name" value="V-SNARE"/>
    <property type="match status" value="1"/>
</dbReference>
<dbReference type="SUPFAM" id="SSF58038">
    <property type="entry name" value="SNARE fusion complex"/>
    <property type="match status" value="1"/>
</dbReference>
<dbReference type="Gene3D" id="1.20.5.110">
    <property type="match status" value="1"/>
</dbReference>
<dbReference type="CDD" id="cd15862">
    <property type="entry name" value="SNARE_Vti1"/>
    <property type="match status" value="1"/>
</dbReference>
<dbReference type="InterPro" id="IPR038407">
    <property type="entry name" value="v-SNARE_N_sf"/>
</dbReference>
<evidence type="ECO:0000256" key="5">
    <source>
        <dbReference type="ARBA" id="ARBA00022989"/>
    </source>
</evidence>
<dbReference type="Gene3D" id="1.20.58.400">
    <property type="entry name" value="t-snare proteins"/>
    <property type="match status" value="1"/>
</dbReference>
<keyword evidence="4" id="KW-0653">Protein transport</keyword>
<keyword evidence="3 10" id="KW-0812">Transmembrane</keyword>
<accession>A0ABQ8FBB4</accession>